<name>A0A931LVL1_FIMGI</name>
<gene>
    <name evidence="2" type="ORF">HYR64_07800</name>
</gene>
<dbReference type="Proteomes" id="UP000727962">
    <property type="component" value="Unassembled WGS sequence"/>
</dbReference>
<reference evidence="2" key="1">
    <citation type="submission" date="2020-07" db="EMBL/GenBank/DDBJ databases">
        <title>Huge and variable diversity of episymbiotic CPR bacteria and DPANN archaea in groundwater ecosystems.</title>
        <authorList>
            <person name="He C.Y."/>
            <person name="Keren R."/>
            <person name="Whittaker M."/>
            <person name="Farag I.F."/>
            <person name="Doudna J."/>
            <person name="Cate J.H.D."/>
            <person name="Banfield J.F."/>
        </authorList>
    </citation>
    <scope>NUCLEOTIDE SEQUENCE</scope>
    <source>
        <strain evidence="2">NC_groundwater_17_Pr7_B-0.1um_64_12</strain>
    </source>
</reference>
<proteinExistence type="predicted"/>
<organism evidence="2 3">
    <name type="scientific">Fimbriimonas ginsengisoli</name>
    <dbReference type="NCBI Taxonomy" id="1005039"/>
    <lineage>
        <taxon>Bacteria</taxon>
        <taxon>Bacillati</taxon>
        <taxon>Armatimonadota</taxon>
        <taxon>Fimbriimonadia</taxon>
        <taxon>Fimbriimonadales</taxon>
        <taxon>Fimbriimonadaceae</taxon>
        <taxon>Fimbriimonas</taxon>
    </lineage>
</organism>
<dbReference type="PROSITE" id="PS51318">
    <property type="entry name" value="TAT"/>
    <property type="match status" value="1"/>
</dbReference>
<feature type="signal peptide" evidence="1">
    <location>
        <begin position="1"/>
        <end position="29"/>
    </location>
</feature>
<dbReference type="AlphaFoldDB" id="A0A931LVL1"/>
<evidence type="ECO:0008006" key="4">
    <source>
        <dbReference type="Google" id="ProtNLM"/>
    </source>
</evidence>
<sequence>MSQKISRRQFAVRGAVGIAAVAAPGLLLAQTPPKEPPPPVSDAELQAIEKQLAKPLTEEARKLLKTAVEESKKSSIKRKKTRITDSTEPCFLFIPPPREQVRP</sequence>
<keyword evidence="1" id="KW-0732">Signal</keyword>
<dbReference type="InterPro" id="IPR006311">
    <property type="entry name" value="TAT_signal"/>
</dbReference>
<protein>
    <recommendedName>
        <fullName evidence="4">Twin-arginine translocation signal domain-containing protein</fullName>
    </recommendedName>
</protein>
<comment type="caution">
    <text evidence="2">The sequence shown here is derived from an EMBL/GenBank/DDBJ whole genome shotgun (WGS) entry which is preliminary data.</text>
</comment>
<evidence type="ECO:0000313" key="2">
    <source>
        <dbReference type="EMBL" id="MBI1756993.1"/>
    </source>
</evidence>
<evidence type="ECO:0000256" key="1">
    <source>
        <dbReference type="SAM" id="SignalP"/>
    </source>
</evidence>
<accession>A0A931LVL1</accession>
<evidence type="ECO:0000313" key="3">
    <source>
        <dbReference type="Proteomes" id="UP000727962"/>
    </source>
</evidence>
<feature type="chain" id="PRO_5036997380" description="Twin-arginine translocation signal domain-containing protein" evidence="1">
    <location>
        <begin position="30"/>
        <end position="103"/>
    </location>
</feature>
<dbReference type="EMBL" id="JACOSL010000047">
    <property type="protein sequence ID" value="MBI1756993.1"/>
    <property type="molecule type" value="Genomic_DNA"/>
</dbReference>